<protein>
    <submittedName>
        <fullName evidence="2">Uncharacterized protein</fullName>
    </submittedName>
</protein>
<evidence type="ECO:0000313" key="2">
    <source>
        <dbReference type="EMBL" id="GIY86606.1"/>
    </source>
</evidence>
<dbReference type="AlphaFoldDB" id="A0AAV4WVT9"/>
<dbReference type="Proteomes" id="UP001054837">
    <property type="component" value="Unassembled WGS sequence"/>
</dbReference>
<reference evidence="2 3" key="1">
    <citation type="submission" date="2021-06" db="EMBL/GenBank/DDBJ databases">
        <title>Caerostris darwini draft genome.</title>
        <authorList>
            <person name="Kono N."/>
            <person name="Arakawa K."/>
        </authorList>
    </citation>
    <scope>NUCLEOTIDE SEQUENCE [LARGE SCALE GENOMIC DNA]</scope>
</reference>
<proteinExistence type="predicted"/>
<gene>
    <name evidence="2" type="ORF">CDAR_257961</name>
</gene>
<organism evidence="2 3">
    <name type="scientific">Caerostris darwini</name>
    <dbReference type="NCBI Taxonomy" id="1538125"/>
    <lineage>
        <taxon>Eukaryota</taxon>
        <taxon>Metazoa</taxon>
        <taxon>Ecdysozoa</taxon>
        <taxon>Arthropoda</taxon>
        <taxon>Chelicerata</taxon>
        <taxon>Arachnida</taxon>
        <taxon>Araneae</taxon>
        <taxon>Araneomorphae</taxon>
        <taxon>Entelegynae</taxon>
        <taxon>Araneoidea</taxon>
        <taxon>Araneidae</taxon>
        <taxon>Caerostris</taxon>
    </lineage>
</organism>
<sequence length="87" mass="9690">MIILGKRSKRSTTVANPSRSHLPLSLPPTSSKPFSVLPHSLPLQFSEESFPPPSLLFLSEDSIAFDSGSQRYEKDQDSVLPHTQVWL</sequence>
<feature type="compositionally biased region" description="Low complexity" evidence="1">
    <location>
        <begin position="17"/>
        <end position="30"/>
    </location>
</feature>
<name>A0AAV4WVT9_9ARAC</name>
<comment type="caution">
    <text evidence="2">The sequence shown here is derived from an EMBL/GenBank/DDBJ whole genome shotgun (WGS) entry which is preliminary data.</text>
</comment>
<keyword evidence="3" id="KW-1185">Reference proteome</keyword>
<evidence type="ECO:0000256" key="1">
    <source>
        <dbReference type="SAM" id="MobiDB-lite"/>
    </source>
</evidence>
<feature type="compositionally biased region" description="Basic residues" evidence="1">
    <location>
        <begin position="1"/>
        <end position="10"/>
    </location>
</feature>
<evidence type="ECO:0000313" key="3">
    <source>
        <dbReference type="Proteomes" id="UP001054837"/>
    </source>
</evidence>
<dbReference type="EMBL" id="BPLQ01015232">
    <property type="protein sequence ID" value="GIY86606.1"/>
    <property type="molecule type" value="Genomic_DNA"/>
</dbReference>
<feature type="region of interest" description="Disordered" evidence="1">
    <location>
        <begin position="1"/>
        <end position="30"/>
    </location>
</feature>
<accession>A0AAV4WVT9</accession>